<dbReference type="Pfam" id="PF08281">
    <property type="entry name" value="Sigma70_r4_2"/>
    <property type="match status" value="1"/>
</dbReference>
<dbReference type="InterPro" id="IPR013249">
    <property type="entry name" value="RNA_pol_sigma70_r4_t2"/>
</dbReference>
<comment type="similarity">
    <text evidence="1">Belongs to the sigma-70 factor family. ECF subfamily.</text>
</comment>
<gene>
    <name evidence="8" type="ORF">FGL98_07765</name>
</gene>
<dbReference type="OrthoDB" id="3688906at2"/>
<organism evidence="8 9">
    <name type="scientific">Leekyejoonella antrihumi</name>
    <dbReference type="NCBI Taxonomy" id="1660198"/>
    <lineage>
        <taxon>Bacteria</taxon>
        <taxon>Bacillati</taxon>
        <taxon>Actinomycetota</taxon>
        <taxon>Actinomycetes</taxon>
        <taxon>Micrococcales</taxon>
        <taxon>Dermacoccaceae</taxon>
        <taxon>Leekyejoonella</taxon>
    </lineage>
</organism>
<evidence type="ECO:0000313" key="8">
    <source>
        <dbReference type="EMBL" id="TWP36948.1"/>
    </source>
</evidence>
<reference evidence="8 9" key="1">
    <citation type="submission" date="2019-05" db="EMBL/GenBank/DDBJ databases">
        <authorList>
            <person name="Lee S.D."/>
        </authorList>
    </citation>
    <scope>NUCLEOTIDE SEQUENCE [LARGE SCALE GENOMIC DNA]</scope>
    <source>
        <strain evidence="8 9">C5-26</strain>
    </source>
</reference>
<keyword evidence="3" id="KW-0731">Sigma factor</keyword>
<dbReference type="InterPro" id="IPR007627">
    <property type="entry name" value="RNA_pol_sigma70_r2"/>
</dbReference>
<dbReference type="PANTHER" id="PTHR43133:SF8">
    <property type="entry name" value="RNA POLYMERASE SIGMA FACTOR HI_1459-RELATED"/>
    <property type="match status" value="1"/>
</dbReference>
<evidence type="ECO:0000259" key="6">
    <source>
        <dbReference type="Pfam" id="PF04542"/>
    </source>
</evidence>
<evidence type="ECO:0000256" key="4">
    <source>
        <dbReference type="ARBA" id="ARBA00023125"/>
    </source>
</evidence>
<evidence type="ECO:0000256" key="1">
    <source>
        <dbReference type="ARBA" id="ARBA00010641"/>
    </source>
</evidence>
<keyword evidence="9" id="KW-1185">Reference proteome</keyword>
<dbReference type="Pfam" id="PF04542">
    <property type="entry name" value="Sigma70_r2"/>
    <property type="match status" value="1"/>
</dbReference>
<dbReference type="AlphaFoldDB" id="A0A563E342"/>
<dbReference type="PANTHER" id="PTHR43133">
    <property type="entry name" value="RNA POLYMERASE ECF-TYPE SIGMA FACTO"/>
    <property type="match status" value="1"/>
</dbReference>
<dbReference type="SUPFAM" id="SSF88659">
    <property type="entry name" value="Sigma3 and sigma4 domains of RNA polymerase sigma factors"/>
    <property type="match status" value="1"/>
</dbReference>
<dbReference type="InterPro" id="IPR036388">
    <property type="entry name" value="WH-like_DNA-bd_sf"/>
</dbReference>
<dbReference type="InterPro" id="IPR013325">
    <property type="entry name" value="RNA_pol_sigma_r2"/>
</dbReference>
<dbReference type="SUPFAM" id="SSF88946">
    <property type="entry name" value="Sigma2 domain of RNA polymerase sigma factors"/>
    <property type="match status" value="1"/>
</dbReference>
<reference evidence="8 9" key="2">
    <citation type="submission" date="2019-08" db="EMBL/GenBank/DDBJ databases">
        <title>Jejuicoccus antrihumi gen. nov., sp. nov., a new member of the family Dermacoccaceae isolated from a cave.</title>
        <authorList>
            <person name="Schumann P."/>
            <person name="Kim I.S."/>
        </authorList>
    </citation>
    <scope>NUCLEOTIDE SEQUENCE [LARGE SCALE GENOMIC DNA]</scope>
    <source>
        <strain evidence="8 9">C5-26</strain>
    </source>
</reference>
<dbReference type="Proteomes" id="UP000320244">
    <property type="component" value="Unassembled WGS sequence"/>
</dbReference>
<keyword evidence="5" id="KW-0804">Transcription</keyword>
<dbReference type="NCBIfam" id="TIGR02937">
    <property type="entry name" value="sigma70-ECF"/>
    <property type="match status" value="1"/>
</dbReference>
<sequence length="209" mass="23109">MRSHMVPAANRTGRCVVLMDVTALIRCASPPAALPREGWAGVASGEATTQQSVREVYDAHFGRLAGWATSLVGDRDLAHDFATEAFVKLMRHWGKVDDPRAWLYTTVANQVRDHWRRRGRESAAYDRYIAGRPTGTDVAAPEPDVADRLSVRDAIETLPGRLRMTVLLHYYADLSVAQVAAQLGKSDGAVKRDLFDARKLLATRLEGVR</sequence>
<keyword evidence="2" id="KW-0805">Transcription regulation</keyword>
<dbReference type="InterPro" id="IPR039425">
    <property type="entry name" value="RNA_pol_sigma-70-like"/>
</dbReference>
<evidence type="ECO:0000256" key="5">
    <source>
        <dbReference type="ARBA" id="ARBA00023163"/>
    </source>
</evidence>
<feature type="domain" description="RNA polymerase sigma factor 70 region 4 type 2" evidence="7">
    <location>
        <begin position="149"/>
        <end position="201"/>
    </location>
</feature>
<evidence type="ECO:0000259" key="7">
    <source>
        <dbReference type="Pfam" id="PF08281"/>
    </source>
</evidence>
<evidence type="ECO:0000256" key="3">
    <source>
        <dbReference type="ARBA" id="ARBA00023082"/>
    </source>
</evidence>
<dbReference type="InterPro" id="IPR013324">
    <property type="entry name" value="RNA_pol_sigma_r3/r4-like"/>
</dbReference>
<accession>A0A563E342</accession>
<dbReference type="GO" id="GO:0006352">
    <property type="term" value="P:DNA-templated transcription initiation"/>
    <property type="evidence" value="ECO:0007669"/>
    <property type="project" value="InterPro"/>
</dbReference>
<dbReference type="GO" id="GO:0003677">
    <property type="term" value="F:DNA binding"/>
    <property type="evidence" value="ECO:0007669"/>
    <property type="project" value="UniProtKB-KW"/>
</dbReference>
<protein>
    <submittedName>
        <fullName evidence="8">RNA polymerase sigma factor</fullName>
    </submittedName>
</protein>
<evidence type="ECO:0000313" key="9">
    <source>
        <dbReference type="Proteomes" id="UP000320244"/>
    </source>
</evidence>
<dbReference type="Gene3D" id="1.10.10.10">
    <property type="entry name" value="Winged helix-like DNA-binding domain superfamily/Winged helix DNA-binding domain"/>
    <property type="match status" value="1"/>
</dbReference>
<name>A0A563E342_9MICO</name>
<dbReference type="EMBL" id="VCQV01000008">
    <property type="protein sequence ID" value="TWP36948.1"/>
    <property type="molecule type" value="Genomic_DNA"/>
</dbReference>
<dbReference type="InterPro" id="IPR014284">
    <property type="entry name" value="RNA_pol_sigma-70_dom"/>
</dbReference>
<feature type="domain" description="RNA polymerase sigma-70 region 2" evidence="6">
    <location>
        <begin position="57"/>
        <end position="120"/>
    </location>
</feature>
<dbReference type="CDD" id="cd06171">
    <property type="entry name" value="Sigma70_r4"/>
    <property type="match status" value="1"/>
</dbReference>
<keyword evidence="4" id="KW-0238">DNA-binding</keyword>
<evidence type="ECO:0000256" key="2">
    <source>
        <dbReference type="ARBA" id="ARBA00023015"/>
    </source>
</evidence>
<dbReference type="GO" id="GO:0016987">
    <property type="term" value="F:sigma factor activity"/>
    <property type="evidence" value="ECO:0007669"/>
    <property type="project" value="UniProtKB-KW"/>
</dbReference>
<dbReference type="Gene3D" id="1.10.1740.10">
    <property type="match status" value="1"/>
</dbReference>
<proteinExistence type="inferred from homology"/>
<comment type="caution">
    <text evidence="8">The sequence shown here is derived from an EMBL/GenBank/DDBJ whole genome shotgun (WGS) entry which is preliminary data.</text>
</comment>